<dbReference type="Proteomes" id="UP001215097">
    <property type="component" value="Chromosome"/>
</dbReference>
<proteinExistence type="predicted"/>
<dbReference type="RefSeq" id="WP_282216788.1">
    <property type="nucleotide sequence ID" value="NZ_BAAAUN010000001.1"/>
</dbReference>
<organism evidence="2 3">
    <name type="scientific">Microbacterium luteolum</name>
    <name type="common">Aureobacterium luteolum</name>
    <dbReference type="NCBI Taxonomy" id="69367"/>
    <lineage>
        <taxon>Bacteria</taxon>
        <taxon>Bacillati</taxon>
        <taxon>Actinomycetota</taxon>
        <taxon>Actinomycetes</taxon>
        <taxon>Micrococcales</taxon>
        <taxon>Microbacteriaceae</taxon>
        <taxon>Microbacterium</taxon>
    </lineage>
</organism>
<keyword evidence="1" id="KW-0472">Membrane</keyword>
<protein>
    <recommendedName>
        <fullName evidence="4">CU044_5270 family protein</fullName>
    </recommendedName>
</protein>
<feature type="transmembrane region" description="Helical" evidence="1">
    <location>
        <begin position="47"/>
        <end position="68"/>
    </location>
</feature>
<evidence type="ECO:0000256" key="1">
    <source>
        <dbReference type="SAM" id="Phobius"/>
    </source>
</evidence>
<keyword evidence="3" id="KW-1185">Reference proteome</keyword>
<reference evidence="2 3" key="1">
    <citation type="submission" date="2021-06" db="EMBL/GenBank/DDBJ databases">
        <title>Genome-based taxonomic framework of Microbacterium strains isolated from marine environment, the description of four new species and reclassification of four preexisting species.</title>
        <authorList>
            <person name="Lee S.D."/>
            <person name="Kim S.-M."/>
            <person name="Byeon Y.-S."/>
            <person name="Yang H.L."/>
            <person name="Kim I.S."/>
        </authorList>
    </citation>
    <scope>NUCLEOTIDE SEQUENCE [LARGE SCALE GENOMIC DNA]</scope>
    <source>
        <strain evidence="2 3">KACC 14465</strain>
    </source>
</reference>
<evidence type="ECO:0000313" key="3">
    <source>
        <dbReference type="Proteomes" id="UP001215097"/>
    </source>
</evidence>
<evidence type="ECO:0000313" key="2">
    <source>
        <dbReference type="EMBL" id="WDM42929.1"/>
    </source>
</evidence>
<evidence type="ECO:0008006" key="4">
    <source>
        <dbReference type="Google" id="ProtNLM"/>
    </source>
</evidence>
<accession>A0ABY7XLF1</accession>
<gene>
    <name evidence="2" type="ORF">KV395_06505</name>
</gene>
<name>A0ABY7XLF1_MICLT</name>
<keyword evidence="1" id="KW-1133">Transmembrane helix</keyword>
<sequence>MNVFEKVQEARPEIDGAEENISAARGRLLTEIHAEKRPARSRAARRPWIITAGLVGAAAAVTVGVLVVGNLTTPTTGGVEAIPTVVPKPSVEPTPEPTVEPLTASGAFSAAGAAASTFAGLTVAPGQYLRIQVDMHDVVFSEPVFGWGENVADRSNATNAWEMLGTSEIYVPADQHGEWRYLGTSSQTGNLYGPEAQQRMEQYLQELGLGSGPSPATGQLGGPSAPWPTPDGSILLVDFLESMPTDPAELITWIDDQQDTPPESQNAKVGWLLLELLAENVGSAGARSTMYAALSMLDGFELVSVAGNEFTVALVTPIDDLSGNPSTVRRTARIDMSTGIVNETTITSGSGSALVPDAVPDSRRSYSVSIVPTAP</sequence>
<keyword evidence="1" id="KW-0812">Transmembrane</keyword>
<dbReference type="EMBL" id="CP078075">
    <property type="protein sequence ID" value="WDM42929.1"/>
    <property type="molecule type" value="Genomic_DNA"/>
</dbReference>